<dbReference type="Gene3D" id="2.40.160.20">
    <property type="match status" value="1"/>
</dbReference>
<evidence type="ECO:0000256" key="1">
    <source>
        <dbReference type="SAM" id="SignalP"/>
    </source>
</evidence>
<evidence type="ECO:0000313" key="3">
    <source>
        <dbReference type="Proteomes" id="UP000238701"/>
    </source>
</evidence>
<accession>A0A2U3KS39</accession>
<feature type="chain" id="PRO_5015694383" description="Acyloxyacyl hydrolase" evidence="1">
    <location>
        <begin position="24"/>
        <end position="195"/>
    </location>
</feature>
<evidence type="ECO:0000313" key="2">
    <source>
        <dbReference type="EMBL" id="SPF42461.1"/>
    </source>
</evidence>
<dbReference type="Proteomes" id="UP000238701">
    <property type="component" value="Unassembled WGS sequence"/>
</dbReference>
<dbReference type="AlphaFoldDB" id="A0A2U3KS39"/>
<reference evidence="3" key="1">
    <citation type="submission" date="2018-02" db="EMBL/GenBank/DDBJ databases">
        <authorList>
            <person name="Hausmann B."/>
        </authorList>
    </citation>
    <scope>NUCLEOTIDE SEQUENCE [LARGE SCALE GENOMIC DNA]</scope>
    <source>
        <strain evidence="3">Peat soil MAG SbA1</strain>
    </source>
</reference>
<keyword evidence="1" id="KW-0732">Signal</keyword>
<proteinExistence type="predicted"/>
<dbReference type="Pfam" id="PF09411">
    <property type="entry name" value="PagL"/>
    <property type="match status" value="1"/>
</dbReference>
<dbReference type="EMBL" id="OMOD01000140">
    <property type="protein sequence ID" value="SPF42461.1"/>
    <property type="molecule type" value="Genomic_DNA"/>
</dbReference>
<sequence length="195" mass="21240">MIMRSSLLLFWLLLASAYCVAQAAPERGGNEVQIWAGGGHSVPGGTKNTGAFNAGLRYGWILTGPHLPGLLRGRFEYAVDAVPVFFIFQPANTAYGVGFDPLGLKWNFERHGRLSPYLELCGGTVFTDHNIPTGTNTVNFMDQAALGTHILGAKYNWSLELRYMHISNAGLATPNPGINTVQVRLGIGRFFGRSR</sequence>
<organism evidence="2 3">
    <name type="scientific">Candidatus Sulfotelmatobacter kueseliae</name>
    <dbReference type="NCBI Taxonomy" id="2042962"/>
    <lineage>
        <taxon>Bacteria</taxon>
        <taxon>Pseudomonadati</taxon>
        <taxon>Acidobacteriota</taxon>
        <taxon>Terriglobia</taxon>
        <taxon>Terriglobales</taxon>
        <taxon>Candidatus Korobacteraceae</taxon>
        <taxon>Candidatus Sulfotelmatobacter</taxon>
    </lineage>
</organism>
<dbReference type="InterPro" id="IPR018550">
    <property type="entry name" value="Lipid-A_deacylase-rel"/>
</dbReference>
<dbReference type="InterPro" id="IPR011250">
    <property type="entry name" value="OMP/PagP_B-barrel"/>
</dbReference>
<feature type="signal peptide" evidence="1">
    <location>
        <begin position="1"/>
        <end position="23"/>
    </location>
</feature>
<evidence type="ECO:0008006" key="4">
    <source>
        <dbReference type="Google" id="ProtNLM"/>
    </source>
</evidence>
<dbReference type="SUPFAM" id="SSF56925">
    <property type="entry name" value="OMPA-like"/>
    <property type="match status" value="1"/>
</dbReference>
<gene>
    <name evidence="2" type="ORF">SBA1_460058</name>
</gene>
<name>A0A2U3KS39_9BACT</name>
<protein>
    <recommendedName>
        <fullName evidence="4">Acyloxyacyl hydrolase</fullName>
    </recommendedName>
</protein>